<feature type="compositionally biased region" description="Polar residues" evidence="1">
    <location>
        <begin position="19"/>
        <end position="28"/>
    </location>
</feature>
<accession>A0AA40BWR7</accession>
<comment type="caution">
    <text evidence="2">The sequence shown here is derived from an EMBL/GenBank/DDBJ whole genome shotgun (WGS) entry which is preliminary data.</text>
</comment>
<keyword evidence="3" id="KW-1185">Reference proteome</keyword>
<dbReference type="EMBL" id="JAULSU010000005">
    <property type="protein sequence ID" value="KAK0616445.1"/>
    <property type="molecule type" value="Genomic_DNA"/>
</dbReference>
<proteinExistence type="predicted"/>
<feature type="compositionally biased region" description="Basic and acidic residues" evidence="1">
    <location>
        <begin position="67"/>
        <end position="85"/>
    </location>
</feature>
<feature type="compositionally biased region" description="Low complexity" evidence="1">
    <location>
        <begin position="1"/>
        <end position="18"/>
    </location>
</feature>
<organism evidence="2 3">
    <name type="scientific">Immersiella caudata</name>
    <dbReference type="NCBI Taxonomy" id="314043"/>
    <lineage>
        <taxon>Eukaryota</taxon>
        <taxon>Fungi</taxon>
        <taxon>Dikarya</taxon>
        <taxon>Ascomycota</taxon>
        <taxon>Pezizomycotina</taxon>
        <taxon>Sordariomycetes</taxon>
        <taxon>Sordariomycetidae</taxon>
        <taxon>Sordariales</taxon>
        <taxon>Lasiosphaeriaceae</taxon>
        <taxon>Immersiella</taxon>
    </lineage>
</organism>
<evidence type="ECO:0000313" key="3">
    <source>
        <dbReference type="Proteomes" id="UP001175000"/>
    </source>
</evidence>
<protein>
    <submittedName>
        <fullName evidence="2">Uncharacterized protein</fullName>
    </submittedName>
</protein>
<name>A0AA40BWR7_9PEZI</name>
<evidence type="ECO:0000256" key="1">
    <source>
        <dbReference type="SAM" id="MobiDB-lite"/>
    </source>
</evidence>
<reference evidence="2" key="1">
    <citation type="submission" date="2023-06" db="EMBL/GenBank/DDBJ databases">
        <title>Genome-scale phylogeny and comparative genomics of the fungal order Sordariales.</title>
        <authorList>
            <consortium name="Lawrence Berkeley National Laboratory"/>
            <person name="Hensen N."/>
            <person name="Bonometti L."/>
            <person name="Westerberg I."/>
            <person name="Brannstrom I.O."/>
            <person name="Guillou S."/>
            <person name="Cros-Aarteil S."/>
            <person name="Calhoun S."/>
            <person name="Haridas S."/>
            <person name="Kuo A."/>
            <person name="Mondo S."/>
            <person name="Pangilinan J."/>
            <person name="Riley R."/>
            <person name="Labutti K."/>
            <person name="Andreopoulos B."/>
            <person name="Lipzen A."/>
            <person name="Chen C."/>
            <person name="Yanf M."/>
            <person name="Daum C."/>
            <person name="Ng V."/>
            <person name="Clum A."/>
            <person name="Steindorff A."/>
            <person name="Ohm R."/>
            <person name="Martin F."/>
            <person name="Silar P."/>
            <person name="Natvig D."/>
            <person name="Lalanne C."/>
            <person name="Gautier V."/>
            <person name="Ament-Velasquez S.L."/>
            <person name="Kruys A."/>
            <person name="Hutchinson M.I."/>
            <person name="Powell A.J."/>
            <person name="Barry K."/>
            <person name="Miller A.N."/>
            <person name="Grigoriev I.V."/>
            <person name="Debuchy R."/>
            <person name="Gladieux P."/>
            <person name="Thoren M.H."/>
            <person name="Johannesson H."/>
        </authorList>
    </citation>
    <scope>NUCLEOTIDE SEQUENCE</scope>
    <source>
        <strain evidence="2">CBS 606.72</strain>
    </source>
</reference>
<feature type="compositionally biased region" description="Basic and acidic residues" evidence="1">
    <location>
        <begin position="40"/>
        <end position="52"/>
    </location>
</feature>
<evidence type="ECO:0000313" key="2">
    <source>
        <dbReference type="EMBL" id="KAK0616445.1"/>
    </source>
</evidence>
<feature type="compositionally biased region" description="Gly residues" evidence="1">
    <location>
        <begin position="231"/>
        <end position="249"/>
    </location>
</feature>
<dbReference type="AlphaFoldDB" id="A0AA40BWR7"/>
<sequence>MSGEAPSRASQSSATSPSKNANAPAQSSDLERTGFFILKDPLHSAHRVEKNPKPRIAPLYDVTASRTDGREPTDPSRKKGKRDSGWKSSDQGPMSVRELNGQMKSSSKKSSYAGSSSASPSKSHSSHRSSSSSMSHSSSRHSSSGAVTPLPLDANTRGSPPPATSYPTPGYYENNNSYSHPAAEPSAPQPLKVGMTAQPRYGKNGPVSVSKWGPEIVESKRQGHKAKVRSSGGGALGHASYGSGGGPPTGGYPAPVQEDWDGYYQQQPQDHQQDGGGSAGHPGWGGNAGGSSGYN</sequence>
<feature type="compositionally biased region" description="Low complexity" evidence="1">
    <location>
        <begin position="104"/>
        <end position="144"/>
    </location>
</feature>
<feature type="region of interest" description="Disordered" evidence="1">
    <location>
        <begin position="1"/>
        <end position="295"/>
    </location>
</feature>
<gene>
    <name evidence="2" type="ORF">B0T14DRAFT_568048</name>
</gene>
<dbReference type="Proteomes" id="UP001175000">
    <property type="component" value="Unassembled WGS sequence"/>
</dbReference>
<feature type="compositionally biased region" description="Gly residues" evidence="1">
    <location>
        <begin position="274"/>
        <end position="295"/>
    </location>
</feature>